<keyword evidence="4" id="KW-0961">Cell wall biogenesis/degradation</keyword>
<dbReference type="PROSITE" id="PS00719">
    <property type="entry name" value="GLYCOSYL_HYDROL_F2_1"/>
    <property type="match status" value="1"/>
</dbReference>
<gene>
    <name evidence="8" type="ORF">BDW59DRAFT_157442</name>
</gene>
<dbReference type="Pfam" id="PF02837">
    <property type="entry name" value="Glyco_hydro_2_N"/>
    <property type="match status" value="1"/>
</dbReference>
<proteinExistence type="inferred from homology"/>
<dbReference type="PROSITE" id="PS00608">
    <property type="entry name" value="GLYCOSYL_HYDROL_F2_2"/>
    <property type="match status" value="1"/>
</dbReference>
<dbReference type="Gene3D" id="3.20.20.80">
    <property type="entry name" value="Glycosidases"/>
    <property type="match status" value="1"/>
</dbReference>
<dbReference type="Pfam" id="PF00703">
    <property type="entry name" value="Glyco_hydro_2"/>
    <property type="match status" value="1"/>
</dbReference>
<keyword evidence="9" id="KW-1185">Reference proteome</keyword>
<dbReference type="Gene3D" id="2.70.98.10">
    <property type="match status" value="1"/>
</dbReference>
<dbReference type="SUPFAM" id="SSF51445">
    <property type="entry name" value="(Trans)glycosidases"/>
    <property type="match status" value="1"/>
</dbReference>
<dbReference type="Pfam" id="PF16353">
    <property type="entry name" value="LacZ_4"/>
    <property type="match status" value="1"/>
</dbReference>
<evidence type="ECO:0000313" key="9">
    <source>
        <dbReference type="Proteomes" id="UP001610335"/>
    </source>
</evidence>
<organism evidence="8 9">
    <name type="scientific">Aspergillus cavernicola</name>
    <dbReference type="NCBI Taxonomy" id="176166"/>
    <lineage>
        <taxon>Eukaryota</taxon>
        <taxon>Fungi</taxon>
        <taxon>Dikarya</taxon>
        <taxon>Ascomycota</taxon>
        <taxon>Pezizomycotina</taxon>
        <taxon>Eurotiomycetes</taxon>
        <taxon>Eurotiomycetidae</taxon>
        <taxon>Eurotiales</taxon>
        <taxon>Aspergillaceae</taxon>
        <taxon>Aspergillus</taxon>
        <taxon>Aspergillus subgen. Nidulantes</taxon>
    </lineage>
</organism>
<dbReference type="InterPro" id="IPR036156">
    <property type="entry name" value="Beta-gal/glucu_dom_sf"/>
</dbReference>
<dbReference type="Pfam" id="PF02929">
    <property type="entry name" value="Bgal_small_N"/>
    <property type="match status" value="1"/>
</dbReference>
<evidence type="ECO:0000259" key="7">
    <source>
        <dbReference type="SMART" id="SM01038"/>
    </source>
</evidence>
<dbReference type="SUPFAM" id="SSF74650">
    <property type="entry name" value="Galactose mutarotase-like"/>
    <property type="match status" value="1"/>
</dbReference>
<dbReference type="EMBL" id="JBFXLS010000006">
    <property type="protein sequence ID" value="KAL2832621.1"/>
    <property type="molecule type" value="Genomic_DNA"/>
</dbReference>
<dbReference type="InterPro" id="IPR013783">
    <property type="entry name" value="Ig-like_fold"/>
</dbReference>
<dbReference type="GO" id="GO:0016787">
    <property type="term" value="F:hydrolase activity"/>
    <property type="evidence" value="ECO:0007669"/>
    <property type="project" value="UniProtKB-KW"/>
</dbReference>
<dbReference type="PANTHER" id="PTHR46323:SF1">
    <property type="entry name" value="LACTASE"/>
    <property type="match status" value="1"/>
</dbReference>
<accession>A0ABR4IXX3</accession>
<dbReference type="Proteomes" id="UP001610335">
    <property type="component" value="Unassembled WGS sequence"/>
</dbReference>
<reference evidence="8 9" key="1">
    <citation type="submission" date="2024-07" db="EMBL/GenBank/DDBJ databases">
        <title>Section-level genome sequencing and comparative genomics of Aspergillus sections Usti and Cavernicolus.</title>
        <authorList>
            <consortium name="Lawrence Berkeley National Laboratory"/>
            <person name="Nybo J.L."/>
            <person name="Vesth T.C."/>
            <person name="Theobald S."/>
            <person name="Frisvad J.C."/>
            <person name="Larsen T.O."/>
            <person name="Kjaerboelling I."/>
            <person name="Rothschild-Mancinelli K."/>
            <person name="Lyhne E.K."/>
            <person name="Kogle M.E."/>
            <person name="Barry K."/>
            <person name="Clum A."/>
            <person name="Na H."/>
            <person name="Ledsgaard L."/>
            <person name="Lin J."/>
            <person name="Lipzen A."/>
            <person name="Kuo A."/>
            <person name="Riley R."/>
            <person name="Mondo S."/>
            <person name="LaButti K."/>
            <person name="Haridas S."/>
            <person name="Pangalinan J."/>
            <person name="Salamov A.A."/>
            <person name="Simmons B.A."/>
            <person name="Magnuson J.K."/>
            <person name="Chen J."/>
            <person name="Drula E."/>
            <person name="Henrissat B."/>
            <person name="Wiebenga A."/>
            <person name="Lubbers R.J."/>
            <person name="Gomes A.C."/>
            <person name="Makela M.R."/>
            <person name="Stajich J."/>
            <person name="Grigoriev I.V."/>
            <person name="Mortensen U.H."/>
            <person name="De vries R.P."/>
            <person name="Baker S.E."/>
            <person name="Andersen M.R."/>
        </authorList>
    </citation>
    <scope>NUCLEOTIDE SEQUENCE [LARGE SCALE GENOMIC DNA]</scope>
    <source>
        <strain evidence="8 9">CBS 600.67</strain>
    </source>
</reference>
<evidence type="ECO:0000256" key="1">
    <source>
        <dbReference type="ARBA" id="ARBA00007401"/>
    </source>
</evidence>
<dbReference type="InterPro" id="IPR032312">
    <property type="entry name" value="LacZ_4"/>
</dbReference>
<name>A0ABR4IXX3_9EURO</name>
<comment type="caution">
    <text evidence="8">The sequence shown here is derived from an EMBL/GenBank/DDBJ whole genome shotgun (WGS) entry which is preliminary data.</text>
</comment>
<evidence type="ECO:0000256" key="6">
    <source>
        <dbReference type="RuleBase" id="RU361154"/>
    </source>
</evidence>
<keyword evidence="3 6" id="KW-0326">Glycosidase</keyword>
<protein>
    <recommendedName>
        <fullName evidence="5">Lactase</fullName>
    </recommendedName>
</protein>
<evidence type="ECO:0000256" key="2">
    <source>
        <dbReference type="ARBA" id="ARBA00022801"/>
    </source>
</evidence>
<comment type="similarity">
    <text evidence="1 6">Belongs to the glycosyl hydrolase 2 family.</text>
</comment>
<evidence type="ECO:0000256" key="3">
    <source>
        <dbReference type="ARBA" id="ARBA00023295"/>
    </source>
</evidence>
<dbReference type="SMART" id="SM01038">
    <property type="entry name" value="Bgal_small_N"/>
    <property type="match status" value="1"/>
</dbReference>
<dbReference type="InterPro" id="IPR008979">
    <property type="entry name" value="Galactose-bd-like_sf"/>
</dbReference>
<dbReference type="SUPFAM" id="SSF49303">
    <property type="entry name" value="beta-Galactosidase/glucuronidase domain"/>
    <property type="match status" value="2"/>
</dbReference>
<sequence>MAGGSSNDWENPKIFQRNRLKPRAYWIPDTSLSLNGNWDFNYVPSPLLAPAPDAPSVSEAEWKPIAVPGHWQLQGYGRPHYTNVIFPFPSCPPYVPSENPTGTYRRTFYVPSEWDASSQLRLRFDGVDSAYHIWVNGVEVGYAQGSRNPAEFDISAIAKRGEANEVFVRVYQWSDASYIEDQDQWWLSGIFRDVNLIAFPSEARIEDYRVQIQLDKDYVDADLSVSVDLTATVSSKVNVTLLDPFNDLKVITSSEKIRIDKEDNVEFSLSVPNPKKWTAETPDLYDLEITLKKEDGTDLQKLTHRVGFRQVEMLNGNISVNGKALLFRGVNRHDHHPLFGRAVPVSFLREDLLLMKRHNINSVRCCHYPSHPKLFQLCDELGLWVMDEADLECHGFYDAVARPLDIPESMDYEARKKLTFGQAAQYTSNNPEWKEAYLDRAIQMVQRDKNYPSVIIWSLGNEAFYGQNHKAMYDYIKSVDPSRPVHYEGDTDAVSADMYSYMYPSVDRIVRLAKEEGDEFKKPIVLCEYGHAMGNAPGALEEYMEAFRTHRRLQGGWIWEWANHGLWDEEKGYYGYGGDFGDEPNDGSFVLDGLLFSNHTPTPGLLELRKAYAPVHAWFEDGLIQVENRYGFVNLEGLQAVYKVESLGEESKVIAAGSLTIPDIQPGQTGQLPFPAAFSSKKAPGAETWLTVTFNTKHTSNWSESNYEIAWFQHRLDFSSAPPSNQTPAANFPIKFDSTKAEYLITGLDLAVAFSRTTGTLTNWTTHGQQILSDTSPAALTLGFWRPPTDNDIPYDLGEWRRYGLDTLTSQLRNIQVTQVNESTIEIRTATFISPPILAWGFETTTTYRITGDGAVSVKTHIKPTGSKPKDIPRVGLDLLLNDRLDSAAWFGLGPGESYADKKRSQKIGIYAATTSELHTPYEVPQEGGNRMETRWLRLGDKRGWGVRVTRDNGDEEDEKLFQWVASRYSSEATENAKHANELVPEKQVRVRLDVETCGVGTGACGPTTLEKYRVPCEEREIGFRIEPYFGDAI</sequence>
<evidence type="ECO:0000256" key="4">
    <source>
        <dbReference type="ARBA" id="ARBA00023316"/>
    </source>
</evidence>
<dbReference type="InterPro" id="IPR023230">
    <property type="entry name" value="Glyco_hydro_2_CS"/>
</dbReference>
<dbReference type="PRINTS" id="PR00132">
    <property type="entry name" value="GLHYDRLASE2"/>
</dbReference>
<keyword evidence="2 6" id="KW-0378">Hydrolase</keyword>
<dbReference type="Pfam" id="PF02836">
    <property type="entry name" value="Glyco_hydro_2_C"/>
    <property type="match status" value="1"/>
</dbReference>
<dbReference type="InterPro" id="IPR017853">
    <property type="entry name" value="GH"/>
</dbReference>
<dbReference type="InterPro" id="IPR006102">
    <property type="entry name" value="Ig-like_GH2"/>
</dbReference>
<dbReference type="InterPro" id="IPR006103">
    <property type="entry name" value="Glyco_hydro_2_cat"/>
</dbReference>
<dbReference type="Gene3D" id="2.60.40.10">
    <property type="entry name" value="Immunoglobulins"/>
    <property type="match status" value="2"/>
</dbReference>
<dbReference type="InterPro" id="IPR006101">
    <property type="entry name" value="Glyco_hydro_2"/>
</dbReference>
<dbReference type="InterPro" id="IPR023232">
    <property type="entry name" value="Glyco_hydro_2_AS"/>
</dbReference>
<evidence type="ECO:0000313" key="8">
    <source>
        <dbReference type="EMBL" id="KAL2832621.1"/>
    </source>
</evidence>
<feature type="domain" description="Beta galactosidase small chain/" evidence="7">
    <location>
        <begin position="744"/>
        <end position="1027"/>
    </location>
</feature>
<dbReference type="Gene3D" id="2.60.120.260">
    <property type="entry name" value="Galactose-binding domain-like"/>
    <property type="match status" value="1"/>
</dbReference>
<dbReference type="PANTHER" id="PTHR46323">
    <property type="entry name" value="BETA-GALACTOSIDASE"/>
    <property type="match status" value="1"/>
</dbReference>
<dbReference type="InterPro" id="IPR011013">
    <property type="entry name" value="Gal_mutarotase_sf_dom"/>
</dbReference>
<dbReference type="InterPro" id="IPR014718">
    <property type="entry name" value="GH-type_carb-bd"/>
</dbReference>
<dbReference type="InterPro" id="IPR004199">
    <property type="entry name" value="B-gal_small/dom_5"/>
</dbReference>
<dbReference type="InterPro" id="IPR050347">
    <property type="entry name" value="Bact_Beta-galactosidase"/>
</dbReference>
<dbReference type="InterPro" id="IPR006104">
    <property type="entry name" value="Glyco_hydro_2_N"/>
</dbReference>
<evidence type="ECO:0000256" key="5">
    <source>
        <dbReference type="ARBA" id="ARBA00032230"/>
    </source>
</evidence>
<dbReference type="SUPFAM" id="SSF49785">
    <property type="entry name" value="Galactose-binding domain-like"/>
    <property type="match status" value="1"/>
</dbReference>